<accession>A0AA87B6Q0</accession>
<protein>
    <submittedName>
        <fullName evidence="1">Uncharacterized protein</fullName>
    </submittedName>
</protein>
<keyword evidence="2" id="KW-1185">Reference proteome</keyword>
<sequence>MDVDDILSGKGFLFEKSLEGGVGKIVSTIELGGLNFRCHNSWNTKTRIRLDEIPRFPTIYL</sequence>
<evidence type="ECO:0000313" key="2">
    <source>
        <dbReference type="Proteomes" id="UP001189624"/>
    </source>
</evidence>
<dbReference type="AlphaFoldDB" id="A0AA87B6Q0"/>
<proteinExistence type="predicted"/>
<name>A0AA87B6Q0_9FABA</name>
<organism evidence="1 2">
    <name type="scientific">Sphenostylis stenocarpa</name>
    <dbReference type="NCBI Taxonomy" id="92480"/>
    <lineage>
        <taxon>Eukaryota</taxon>
        <taxon>Viridiplantae</taxon>
        <taxon>Streptophyta</taxon>
        <taxon>Embryophyta</taxon>
        <taxon>Tracheophyta</taxon>
        <taxon>Spermatophyta</taxon>
        <taxon>Magnoliopsida</taxon>
        <taxon>eudicotyledons</taxon>
        <taxon>Gunneridae</taxon>
        <taxon>Pentapetalae</taxon>
        <taxon>rosids</taxon>
        <taxon>fabids</taxon>
        <taxon>Fabales</taxon>
        <taxon>Fabaceae</taxon>
        <taxon>Papilionoideae</taxon>
        <taxon>50 kb inversion clade</taxon>
        <taxon>NPAAA clade</taxon>
        <taxon>indigoferoid/millettioid clade</taxon>
        <taxon>Phaseoleae</taxon>
        <taxon>Sphenostylis</taxon>
    </lineage>
</organism>
<gene>
    <name evidence="1" type="ORF">AYBTSS11_LOCUS28610</name>
</gene>
<reference evidence="1" key="1">
    <citation type="submission" date="2023-10" db="EMBL/GenBank/DDBJ databases">
        <authorList>
            <person name="Domelevo Entfellner J.-B."/>
        </authorList>
    </citation>
    <scope>NUCLEOTIDE SEQUENCE</scope>
</reference>
<dbReference type="EMBL" id="OY731407">
    <property type="protein sequence ID" value="CAJ1976472.1"/>
    <property type="molecule type" value="Genomic_DNA"/>
</dbReference>
<dbReference type="Gramene" id="rna-AYBTSS11_LOCUS28610">
    <property type="protein sequence ID" value="CAJ1976472.1"/>
    <property type="gene ID" value="gene-AYBTSS11_LOCUS28610"/>
</dbReference>
<evidence type="ECO:0000313" key="1">
    <source>
        <dbReference type="EMBL" id="CAJ1976472.1"/>
    </source>
</evidence>
<dbReference type="Proteomes" id="UP001189624">
    <property type="component" value="Chromosome 10"/>
</dbReference>